<evidence type="ECO:0000259" key="12">
    <source>
        <dbReference type="Pfam" id="PF08172"/>
    </source>
</evidence>
<dbReference type="InterPro" id="IPR012955">
    <property type="entry name" value="CASP_C"/>
</dbReference>
<dbReference type="Pfam" id="PF25398">
    <property type="entry name" value="CUX1_N"/>
    <property type="match status" value="1"/>
</dbReference>
<evidence type="ECO:0000256" key="3">
    <source>
        <dbReference type="ARBA" id="ARBA00018691"/>
    </source>
</evidence>
<evidence type="ECO:0000256" key="1">
    <source>
        <dbReference type="ARBA" id="ARBA00004409"/>
    </source>
</evidence>
<evidence type="ECO:0000256" key="6">
    <source>
        <dbReference type="ARBA" id="ARBA00022989"/>
    </source>
</evidence>
<reference evidence="14 15" key="1">
    <citation type="submission" date="2013-07" db="EMBL/GenBank/DDBJ databases">
        <title>The Genome Sequence of Kwoniella mangroviensis CBS10435.</title>
        <authorList>
            <consortium name="The Broad Institute Genome Sequencing Platform"/>
            <person name="Cuomo C."/>
            <person name="Litvintseva A."/>
            <person name="Chen Y."/>
            <person name="Heitman J."/>
            <person name="Sun S."/>
            <person name="Springer D."/>
            <person name="Dromer F."/>
            <person name="Young S.K."/>
            <person name="Zeng Q."/>
            <person name="Gargeya S."/>
            <person name="Fitzgerald M."/>
            <person name="Abouelleil A."/>
            <person name="Alvarado L."/>
            <person name="Berlin A.M."/>
            <person name="Chapman S.B."/>
            <person name="Dewar J."/>
            <person name="Goldberg J."/>
            <person name="Griggs A."/>
            <person name="Gujja S."/>
            <person name="Hansen M."/>
            <person name="Howarth C."/>
            <person name="Imamovic A."/>
            <person name="Larimer J."/>
            <person name="McCowan C."/>
            <person name="Murphy C."/>
            <person name="Pearson M."/>
            <person name="Priest M."/>
            <person name="Roberts A."/>
            <person name="Saif S."/>
            <person name="Shea T."/>
            <person name="Sykes S."/>
            <person name="Wortman J."/>
            <person name="Nusbaum C."/>
            <person name="Birren B."/>
        </authorList>
    </citation>
    <scope>NUCLEOTIDE SEQUENCE [LARGE SCALE GENOMIC DNA]</scope>
    <source>
        <strain evidence="14 15">CBS 10435</strain>
    </source>
</reference>
<evidence type="ECO:0000256" key="4">
    <source>
        <dbReference type="ARBA" id="ARBA00022448"/>
    </source>
</evidence>
<keyword evidence="9 11" id="KW-0472">Membrane</keyword>
<keyword evidence="15" id="KW-1185">Reference proteome</keyword>
<gene>
    <name evidence="14" type="ORF">L486_00804</name>
</gene>
<keyword evidence="14" id="KW-0238">DNA-binding</keyword>
<dbReference type="Pfam" id="PF08172">
    <property type="entry name" value="CASP_C"/>
    <property type="match status" value="1"/>
</dbReference>
<evidence type="ECO:0000256" key="5">
    <source>
        <dbReference type="ARBA" id="ARBA00022692"/>
    </source>
</evidence>
<proteinExistence type="inferred from homology"/>
<feature type="coiled-coil region" evidence="10">
    <location>
        <begin position="410"/>
        <end position="472"/>
    </location>
</feature>
<feature type="coiled-coil region" evidence="10">
    <location>
        <begin position="121"/>
        <end position="209"/>
    </location>
</feature>
<dbReference type="EMBL" id="KI669459">
    <property type="protein sequence ID" value="OCF61160.1"/>
    <property type="molecule type" value="Genomic_DNA"/>
</dbReference>
<dbReference type="InterPro" id="IPR057476">
    <property type="entry name" value="Cux_N"/>
</dbReference>
<evidence type="ECO:0000313" key="14">
    <source>
        <dbReference type="EMBL" id="OCF61160.1"/>
    </source>
</evidence>
<evidence type="ECO:0000256" key="2">
    <source>
        <dbReference type="ARBA" id="ARBA00006415"/>
    </source>
</evidence>
<keyword evidence="6 11" id="KW-1133">Transmembrane helix</keyword>
<comment type="subcellular location">
    <subcellularLocation>
        <location evidence="1">Golgi apparatus membrane</location>
        <topology evidence="1">Single-pass type IV membrane protein</topology>
    </subcellularLocation>
</comment>
<evidence type="ECO:0000313" key="15">
    <source>
        <dbReference type="Proteomes" id="UP000092583"/>
    </source>
</evidence>
<evidence type="ECO:0000256" key="11">
    <source>
        <dbReference type="SAM" id="Phobius"/>
    </source>
</evidence>
<keyword evidence="14" id="KW-0371">Homeobox</keyword>
<name>A0A1B9J050_9TREE</name>
<dbReference type="GO" id="GO:0006891">
    <property type="term" value="P:intra-Golgi vesicle-mediated transport"/>
    <property type="evidence" value="ECO:0007669"/>
    <property type="project" value="InterPro"/>
</dbReference>
<accession>A0A1B9J050</accession>
<feature type="coiled-coil region" evidence="10">
    <location>
        <begin position="18"/>
        <end position="50"/>
    </location>
</feature>
<reference evidence="15" key="2">
    <citation type="submission" date="2013-12" db="EMBL/GenBank/DDBJ databases">
        <title>Evolution of pathogenesis and genome organization in the Tremellales.</title>
        <authorList>
            <person name="Cuomo C."/>
            <person name="Litvintseva A."/>
            <person name="Heitman J."/>
            <person name="Chen Y."/>
            <person name="Sun S."/>
            <person name="Springer D."/>
            <person name="Dromer F."/>
            <person name="Young S."/>
            <person name="Zeng Q."/>
            <person name="Chapman S."/>
            <person name="Gujja S."/>
            <person name="Saif S."/>
            <person name="Birren B."/>
        </authorList>
    </citation>
    <scope>NUCLEOTIDE SEQUENCE [LARGE SCALE GENOMIC DNA]</scope>
    <source>
        <strain evidence="15">CBS 10435</strain>
    </source>
</reference>
<keyword evidence="8 10" id="KW-0175">Coiled coil</keyword>
<sequence length="689" mass="78250">MAEENFSAALTTWKEINLSELQKSLDSTALELVENQKENLVGRKKLAEQTREFKKLPDDAEKFSAIKVLLKAYQGEIDSLTRRSKVSETSFLNVYKLLADAPDPYPLLDAAVDQTVKIAEARVLESELSRLREENNDLKKNLKEYKDSEDRRKKAENKVEQIEEKMEELIQERVNQKENELNAEYDERMRNYEEREKDLQRQVETVRNQLRDMHSSNESTQAKLMDASQRQEQDVAARLAELDMVAADLSRANERVATVERRNELLRSEIESVRSGSQQAEKVKALESQIEELEAEASRLLRALDQIKVQKAESEKAAKKKEDELAKEVASQATEIQNLKNKVKQYGDYDEIKRELEIMKYVEFSGADSDVEDEEDFEESGLALKLPDPNATVANKSSNRSLENLLVSKNRKLLEDLTKLRVSYEELNSEHSKTDEMIENLQMDLNKQLSLVEKLENDLMNINNKDDNEKEGKGLQGLDIGGSKVVSDGRASPATQAQDNSILPIVTSQRDRFRQRNAELEEELRKQFEIISDLRTEIKSLQTDNLKLYEKVRYMGSYGNSSNNNNNNPNGISGYNVPGGSSARGGLNGVGVGIGARRDDEIGKYKDKYDESLNPFEAFKGREAQRAIQALNPLERGVFSLTRAIIGNKRARSLFILYAASLHILILFVLWNTMAASDSNAHPPVSIHP</sequence>
<dbReference type="Proteomes" id="UP000092583">
    <property type="component" value="Unassembled WGS sequence"/>
</dbReference>
<evidence type="ECO:0000256" key="7">
    <source>
        <dbReference type="ARBA" id="ARBA00023034"/>
    </source>
</evidence>
<evidence type="ECO:0000256" key="10">
    <source>
        <dbReference type="SAM" id="Coils"/>
    </source>
</evidence>
<comment type="similarity">
    <text evidence="2">Belongs to the CASP family.</text>
</comment>
<dbReference type="PANTHER" id="PTHR14043">
    <property type="entry name" value="CCAAT DISPLACEMENT PROTEIN-RELATED"/>
    <property type="match status" value="1"/>
</dbReference>
<dbReference type="STRING" id="1331196.A0A1B9J050"/>
<keyword evidence="4" id="KW-0813">Transport</keyword>
<feature type="domain" description="CASP C-terminal" evidence="12">
    <location>
        <begin position="434"/>
        <end position="675"/>
    </location>
</feature>
<evidence type="ECO:0000256" key="9">
    <source>
        <dbReference type="ARBA" id="ARBA00023136"/>
    </source>
</evidence>
<feature type="coiled-coil region" evidence="10">
    <location>
        <begin position="242"/>
        <end position="342"/>
    </location>
</feature>
<organism evidence="14 15">
    <name type="scientific">Kwoniella mangroviensis CBS 10435</name>
    <dbReference type="NCBI Taxonomy" id="1331196"/>
    <lineage>
        <taxon>Eukaryota</taxon>
        <taxon>Fungi</taxon>
        <taxon>Dikarya</taxon>
        <taxon>Basidiomycota</taxon>
        <taxon>Agaricomycotina</taxon>
        <taxon>Tremellomycetes</taxon>
        <taxon>Tremellales</taxon>
        <taxon>Cryptococcaceae</taxon>
        <taxon>Kwoniella</taxon>
    </lineage>
</organism>
<feature type="domain" description="Cux N-terminal" evidence="13">
    <location>
        <begin position="3"/>
        <end position="115"/>
    </location>
</feature>
<dbReference type="GO" id="GO:0003677">
    <property type="term" value="F:DNA binding"/>
    <property type="evidence" value="ECO:0007669"/>
    <property type="project" value="UniProtKB-KW"/>
</dbReference>
<keyword evidence="7" id="KW-0333">Golgi apparatus</keyword>
<evidence type="ECO:0000259" key="13">
    <source>
        <dbReference type="Pfam" id="PF25398"/>
    </source>
</evidence>
<dbReference type="AlphaFoldDB" id="A0A1B9J050"/>
<feature type="coiled-coil region" evidence="10">
    <location>
        <begin position="503"/>
        <end position="551"/>
    </location>
</feature>
<evidence type="ECO:0000256" key="8">
    <source>
        <dbReference type="ARBA" id="ARBA00023054"/>
    </source>
</evidence>
<protein>
    <recommendedName>
        <fullName evidence="3">Protein CASP</fullName>
    </recommendedName>
</protein>
<dbReference type="GO" id="GO:0000139">
    <property type="term" value="C:Golgi membrane"/>
    <property type="evidence" value="ECO:0007669"/>
    <property type="project" value="UniProtKB-SubCell"/>
</dbReference>
<dbReference type="OrthoDB" id="10257567at2759"/>
<dbReference type="PANTHER" id="PTHR14043:SF2">
    <property type="entry name" value="HOMEOBOX PROTEIN CUT"/>
    <property type="match status" value="1"/>
</dbReference>
<keyword evidence="5 11" id="KW-0812">Transmembrane</keyword>
<feature type="transmembrane region" description="Helical" evidence="11">
    <location>
        <begin position="653"/>
        <end position="671"/>
    </location>
</feature>